<keyword evidence="2" id="KW-1003">Cell membrane</keyword>
<dbReference type="InterPro" id="IPR006202">
    <property type="entry name" value="Neur_chan_lig-bd"/>
</dbReference>
<feature type="domain" description="Neurotransmitter-gated ion-channel transmembrane" evidence="22">
    <location>
        <begin position="642"/>
        <end position="724"/>
    </location>
</feature>
<evidence type="ECO:0000259" key="22">
    <source>
        <dbReference type="Pfam" id="PF02932"/>
    </source>
</evidence>
<dbReference type="Pfam" id="PF02932">
    <property type="entry name" value="Neur_chan_memb"/>
    <property type="match status" value="1"/>
</dbReference>
<evidence type="ECO:0000256" key="15">
    <source>
        <dbReference type="ARBA" id="ARBA00023286"/>
    </source>
</evidence>
<feature type="compositionally biased region" description="Basic and acidic residues" evidence="20">
    <location>
        <begin position="1013"/>
        <end position="1032"/>
    </location>
</feature>
<dbReference type="Gene3D" id="1.20.58.390">
    <property type="entry name" value="Neurotransmitter-gated ion-channel transmembrane domain"/>
    <property type="match status" value="1"/>
</dbReference>
<proteinExistence type="inferred from homology"/>
<reference evidence="24" key="1">
    <citation type="submission" date="2016-11" db="UniProtKB">
        <authorList>
            <consortium name="WormBaseParasite"/>
        </authorList>
    </citation>
    <scope>IDENTIFICATION</scope>
</reference>
<dbReference type="InterPro" id="IPR001390">
    <property type="entry name" value="GABAAa_rcpt"/>
</dbReference>
<dbReference type="GO" id="GO:0005254">
    <property type="term" value="F:chloride channel activity"/>
    <property type="evidence" value="ECO:0007669"/>
    <property type="project" value="UniProtKB-KW"/>
</dbReference>
<dbReference type="GO" id="GO:0034707">
    <property type="term" value="C:chloride channel complex"/>
    <property type="evidence" value="ECO:0007669"/>
    <property type="project" value="UniProtKB-KW"/>
</dbReference>
<evidence type="ECO:0000259" key="21">
    <source>
        <dbReference type="Pfam" id="PF02931"/>
    </source>
</evidence>
<evidence type="ECO:0000256" key="18">
    <source>
        <dbReference type="RuleBase" id="RU000687"/>
    </source>
</evidence>
<feature type="compositionally biased region" description="Basic residues" evidence="20">
    <location>
        <begin position="70"/>
        <end position="82"/>
    </location>
</feature>
<dbReference type="WBParaSite" id="maker-uti_cns_0012164-snap-gene-0.3-mRNA-1">
    <property type="protein sequence ID" value="maker-uti_cns_0012164-snap-gene-0.3-mRNA-1"/>
    <property type="gene ID" value="maker-uti_cns_0012164-snap-gene-0.3"/>
</dbReference>
<dbReference type="AlphaFoldDB" id="A0A1I8IEX4"/>
<dbReference type="SUPFAM" id="SSF90112">
    <property type="entry name" value="Neurotransmitter-gated ion-channel transmembrane pore"/>
    <property type="match status" value="1"/>
</dbReference>
<name>A0A1I8IEX4_9PLAT</name>
<feature type="region of interest" description="Disordered" evidence="20">
    <location>
        <begin position="365"/>
        <end position="385"/>
    </location>
</feature>
<evidence type="ECO:0000256" key="6">
    <source>
        <dbReference type="ARBA" id="ARBA00023018"/>
    </source>
</evidence>
<evidence type="ECO:0000256" key="5">
    <source>
        <dbReference type="ARBA" id="ARBA00022989"/>
    </source>
</evidence>
<dbReference type="InterPro" id="IPR006201">
    <property type="entry name" value="Neur_channel"/>
</dbReference>
<dbReference type="InterPro" id="IPR006028">
    <property type="entry name" value="GABAA/Glycine_rcpt"/>
</dbReference>
<evidence type="ECO:0000256" key="7">
    <source>
        <dbReference type="ARBA" id="ARBA00023065"/>
    </source>
</evidence>
<feature type="transmembrane region" description="Helical" evidence="18">
    <location>
        <begin position="667"/>
        <end position="683"/>
    </location>
</feature>
<keyword evidence="8 18" id="KW-0472">Membrane</keyword>
<dbReference type="Gene3D" id="2.70.170.10">
    <property type="entry name" value="Neurotransmitter-gated ion-channel ligand-binding domain"/>
    <property type="match status" value="1"/>
</dbReference>
<dbReference type="InterPro" id="IPR006029">
    <property type="entry name" value="Neurotrans-gated_channel_TM"/>
</dbReference>
<evidence type="ECO:0000256" key="17">
    <source>
        <dbReference type="ARBA" id="ARBA00034104"/>
    </source>
</evidence>
<dbReference type="PRINTS" id="PR00253">
    <property type="entry name" value="GABAARECEPTR"/>
</dbReference>
<evidence type="ECO:0000256" key="9">
    <source>
        <dbReference type="ARBA" id="ARBA00023157"/>
    </source>
</evidence>
<dbReference type="InterPro" id="IPR018000">
    <property type="entry name" value="Neurotransmitter_ion_chnl_CS"/>
</dbReference>
<feature type="compositionally biased region" description="Basic and acidic residues" evidence="20">
    <location>
        <begin position="967"/>
        <end position="995"/>
    </location>
</feature>
<dbReference type="NCBIfam" id="TIGR00860">
    <property type="entry name" value="LIC"/>
    <property type="match status" value="1"/>
</dbReference>
<keyword evidence="4" id="KW-0732">Signal</keyword>
<keyword evidence="1 18" id="KW-0813">Transport</keyword>
<dbReference type="Pfam" id="PF02931">
    <property type="entry name" value="Neur_chan_LBD"/>
    <property type="match status" value="1"/>
</dbReference>
<feature type="compositionally biased region" description="Acidic residues" evidence="20">
    <location>
        <begin position="1034"/>
        <end position="1043"/>
    </location>
</feature>
<comment type="similarity">
    <text evidence="18">Belongs to the ligand-gated ion channel (TC 1.A.9) family.</text>
</comment>
<keyword evidence="13" id="KW-0868">Chloride</keyword>
<accession>A0A1I8IEX4</accession>
<keyword evidence="5 18" id="KW-1133">Transmembrane helix</keyword>
<evidence type="ECO:0000256" key="19">
    <source>
        <dbReference type="SAM" id="Coils"/>
    </source>
</evidence>
<keyword evidence="16 18" id="KW-0407">Ion channel</keyword>
<evidence type="ECO:0000256" key="11">
    <source>
        <dbReference type="ARBA" id="ARBA00023173"/>
    </source>
</evidence>
<dbReference type="Proteomes" id="UP000095280">
    <property type="component" value="Unplaced"/>
</dbReference>
<feature type="region of interest" description="Disordered" evidence="20">
    <location>
        <begin position="55"/>
        <end position="90"/>
    </location>
</feature>
<dbReference type="PRINTS" id="PR01079">
    <property type="entry name" value="GABAARALPHA"/>
</dbReference>
<dbReference type="PANTHER" id="PTHR18945">
    <property type="entry name" value="NEUROTRANSMITTER GATED ION CHANNEL"/>
    <property type="match status" value="1"/>
</dbReference>
<keyword evidence="7 18" id="KW-0406">Ion transport</keyword>
<keyword evidence="19" id="KW-0175">Coiled coil</keyword>
<comment type="subcellular location">
    <subcellularLocation>
        <location evidence="17">Postsynaptic cell membrane</location>
        <topology evidence="17">Multi-pass membrane protein</topology>
    </subcellularLocation>
</comment>
<feature type="transmembrane region" description="Helical" evidence="18">
    <location>
        <begin position="635"/>
        <end position="655"/>
    </location>
</feature>
<evidence type="ECO:0000256" key="10">
    <source>
        <dbReference type="ARBA" id="ARBA00023170"/>
    </source>
</evidence>
<keyword evidence="15" id="KW-1071">Ligand-gated ion channel</keyword>
<dbReference type="InterPro" id="IPR036734">
    <property type="entry name" value="Neur_chan_lig-bd_sf"/>
</dbReference>
<dbReference type="CDD" id="cd19049">
    <property type="entry name" value="LGIC_TM_anion"/>
    <property type="match status" value="1"/>
</dbReference>
<evidence type="ECO:0000256" key="13">
    <source>
        <dbReference type="ARBA" id="ARBA00023214"/>
    </source>
</evidence>
<dbReference type="PROSITE" id="PS00236">
    <property type="entry name" value="NEUROTR_ION_CHANNEL"/>
    <property type="match status" value="1"/>
</dbReference>
<evidence type="ECO:0000256" key="14">
    <source>
        <dbReference type="ARBA" id="ARBA00023257"/>
    </source>
</evidence>
<dbReference type="FunFam" id="2.70.170.10:FF:000003">
    <property type="entry name" value="Putative gamma-aminobutyric acid receptor subunit gamma-2"/>
    <property type="match status" value="1"/>
</dbReference>
<keyword evidence="11" id="KW-0869">Chloride channel</keyword>
<evidence type="ECO:0000313" key="24">
    <source>
        <dbReference type="WBParaSite" id="maker-uti_cns_0012164-snap-gene-0.3-mRNA-1"/>
    </source>
</evidence>
<evidence type="ECO:0000256" key="8">
    <source>
        <dbReference type="ARBA" id="ARBA00023136"/>
    </source>
</evidence>
<feature type="transmembrane region" description="Helical" evidence="18">
    <location>
        <begin position="698"/>
        <end position="719"/>
    </location>
</feature>
<dbReference type="InterPro" id="IPR038050">
    <property type="entry name" value="Neuro_actylchol_rec"/>
</dbReference>
<evidence type="ECO:0000256" key="16">
    <source>
        <dbReference type="ARBA" id="ARBA00023303"/>
    </source>
</evidence>
<feature type="coiled-coil region" evidence="19">
    <location>
        <begin position="892"/>
        <end position="935"/>
    </location>
</feature>
<evidence type="ECO:0000256" key="20">
    <source>
        <dbReference type="SAM" id="MobiDB-lite"/>
    </source>
</evidence>
<feature type="region of interest" description="Disordered" evidence="20">
    <location>
        <begin position="849"/>
        <end position="871"/>
    </location>
</feature>
<dbReference type="GO" id="GO:0004890">
    <property type="term" value="F:GABA-A receptor activity"/>
    <property type="evidence" value="ECO:0007669"/>
    <property type="project" value="InterPro"/>
</dbReference>
<keyword evidence="23" id="KW-1185">Reference proteome</keyword>
<keyword evidence="3 18" id="KW-0812">Transmembrane</keyword>
<keyword evidence="10" id="KW-0675">Receptor</keyword>
<evidence type="ECO:0000256" key="12">
    <source>
        <dbReference type="ARBA" id="ARBA00023180"/>
    </source>
</evidence>
<protein>
    <submittedName>
        <fullName evidence="24">Neur_chan_LBD domain-containing protein</fullName>
    </submittedName>
</protein>
<evidence type="ECO:0000256" key="2">
    <source>
        <dbReference type="ARBA" id="ARBA00022475"/>
    </source>
</evidence>
<feature type="compositionally biased region" description="Gly residues" evidence="20">
    <location>
        <begin position="856"/>
        <end position="865"/>
    </location>
</feature>
<organism evidence="23 24">
    <name type="scientific">Macrostomum lignano</name>
    <dbReference type="NCBI Taxonomy" id="282301"/>
    <lineage>
        <taxon>Eukaryota</taxon>
        <taxon>Metazoa</taxon>
        <taxon>Spiralia</taxon>
        <taxon>Lophotrochozoa</taxon>
        <taxon>Platyhelminthes</taxon>
        <taxon>Rhabditophora</taxon>
        <taxon>Macrostomorpha</taxon>
        <taxon>Macrostomida</taxon>
        <taxon>Macrostomidae</taxon>
        <taxon>Macrostomum</taxon>
    </lineage>
</organism>
<dbReference type="GO" id="GO:0045211">
    <property type="term" value="C:postsynaptic membrane"/>
    <property type="evidence" value="ECO:0007669"/>
    <property type="project" value="UniProtKB-SubCell"/>
</dbReference>
<evidence type="ECO:0000256" key="1">
    <source>
        <dbReference type="ARBA" id="ARBA00022448"/>
    </source>
</evidence>
<dbReference type="InterPro" id="IPR036719">
    <property type="entry name" value="Neuro-gated_channel_TM_sf"/>
</dbReference>
<sequence>GRLHLHRAGHLKVGLSRPRILRLVFAWGLRQFLKQSRSLAGTAMPCIKSRHAVFRKQRDRRVSGPSREQKPRRRLNPGRRRQPAGSRRNAECMPVPDGCLQRQQQHLLHRLWAVGLGGNDVACQLESPTAQQGLSLDRCVSKLLCQGLSLDRCVSKLLSQGLSLDRCVSKLLCQGLSLDRCVSKLLCQGLSLDRCVSKLLCQGLSLDRCVSKLLCQGLSLDRCASKAALSSDGRLQKRIAPSRLPTCLASPSSVGASGGCSEEAEETAHSASPWRPMTSVEVMSLRGTRRSRLQRGPPHRRKRWREKQPCPERAMLTALRSLRLSLRRALRRRGGAGDGSTGLPKIPGVVPPAEMLGVSPALNAGTDHRGGGGALGPGPSSAPVEPALASMSARSLPRKPSMFPAVLLQVLLTVAPVAANLTHVSNILDGLLSNYDRRARPLLDSDQPLEIRISVNIRSMGPVSDKDMAISLDCYFRQLWTDKRLAFSLNDTCFESFQLNEKFLNEIWRPDTFFLNGHASYLHNITSPNVLIRIKHTGEILYSMRLTIKARCPMDFSNYPMDMQRCPLRIGSHGYPLTEIRYAWRPGRSRIETAASLMMAQFDLVASPAGSGQQRLARRGLHSVLAVDFVLKRHIGFFLIQLYFPCALLVVLSWVSFWLNREATADRVALCIMTVLSMAFLFMDCRSDLPRVGYSTALDWYVALCFTFVLSTLLQFAVVHHFTKHGTGEVYLSMDSDASSSDSGSVDEVGQVSSAAMSTEPRELRRRRLGRCLRDAASCLRGSRRWRHSGRRPAAWRNSVSEVDRAARLLFPLAFGLLNCAYWAIYLRGYWADAVCRLTSLRSRSLVRMQSERNQDGGGSGGSGGSRKSSISGVSELLRSGMTLAEVIMLNRKRLANAKARLAAAVKEDEKRAAQAELNKQLAAEQRLKDRTEAKEHRIEAWLQGMERPDRLEQQTAADGRKTRRQKLGELKLQLETKQQKQKRQREEQQRVLEKRKLKQSQLQQKIKRRQQRSRELQAAKKAEEEHKKFEASDQNEEQEVQQEDSATRPGRELDLMDSLASRLTAMLSSDLSQILQPGSATARHPDAQRLLDGIQEAEFQKRLEAFVTVGCGGGSDGSEFHQA</sequence>
<evidence type="ECO:0000313" key="23">
    <source>
        <dbReference type="Proteomes" id="UP000095280"/>
    </source>
</evidence>
<keyword evidence="9" id="KW-1015">Disulfide bond</keyword>
<evidence type="ECO:0000256" key="4">
    <source>
        <dbReference type="ARBA" id="ARBA00022729"/>
    </source>
</evidence>
<feature type="transmembrane region" description="Helical" evidence="18">
    <location>
        <begin position="809"/>
        <end position="831"/>
    </location>
</feature>
<feature type="domain" description="Neurotransmitter-gated ion-channel ligand-binding" evidence="21">
    <location>
        <begin position="426"/>
        <end position="605"/>
    </location>
</feature>
<feature type="region of interest" description="Disordered" evidence="20">
    <location>
        <begin position="945"/>
        <end position="1053"/>
    </location>
</feature>
<keyword evidence="14" id="KW-0628">Postsynaptic cell membrane</keyword>
<keyword evidence="12" id="KW-0325">Glycoprotein</keyword>
<keyword evidence="6" id="KW-0770">Synapse</keyword>
<dbReference type="GO" id="GO:0005230">
    <property type="term" value="F:extracellular ligand-gated monoatomic ion channel activity"/>
    <property type="evidence" value="ECO:0007669"/>
    <property type="project" value="InterPro"/>
</dbReference>
<evidence type="ECO:0000256" key="3">
    <source>
        <dbReference type="ARBA" id="ARBA00022692"/>
    </source>
</evidence>
<dbReference type="SUPFAM" id="SSF63712">
    <property type="entry name" value="Nicotinic receptor ligand binding domain-like"/>
    <property type="match status" value="1"/>
</dbReference>
<dbReference type="PRINTS" id="PR00252">
    <property type="entry name" value="NRIONCHANNEL"/>
</dbReference>